<evidence type="ECO:0008006" key="5">
    <source>
        <dbReference type="Google" id="ProtNLM"/>
    </source>
</evidence>
<keyword evidence="2" id="KW-0812">Transmembrane</keyword>
<feature type="region of interest" description="Disordered" evidence="1">
    <location>
        <begin position="40"/>
        <end position="79"/>
    </location>
</feature>
<accession>A0AAW1LPS3</accession>
<sequence>MAGRVAMRYLFRRFSSGGKILSEEEKAAENVYIKKMEKEKLEKAARQGPKPAEAPASGSGAPSVTGAAKTSGPDASSSKVSSYKILNYAVLAGTVTLLGAVGWYMKSGSKKSTTELLEGPTEEIIAFADENELQEM</sequence>
<reference evidence="3 4" key="1">
    <citation type="submission" date="2024-03" db="EMBL/GenBank/DDBJ databases">
        <title>WGS assembly of Saponaria officinalis var. Norfolk2.</title>
        <authorList>
            <person name="Jenkins J."/>
            <person name="Shu S."/>
            <person name="Grimwood J."/>
            <person name="Barry K."/>
            <person name="Goodstein D."/>
            <person name="Schmutz J."/>
            <person name="Leebens-Mack J."/>
            <person name="Osbourn A."/>
        </authorList>
    </citation>
    <scope>NUCLEOTIDE SEQUENCE [LARGE SCALE GENOMIC DNA]</scope>
    <source>
        <strain evidence="4">cv. Norfolk2</strain>
        <strain evidence="3">JIC</strain>
        <tissue evidence="3">Leaf</tissue>
    </source>
</reference>
<dbReference type="Proteomes" id="UP001443914">
    <property type="component" value="Unassembled WGS sequence"/>
</dbReference>
<proteinExistence type="predicted"/>
<gene>
    <name evidence="3" type="ORF">RND81_04G149000</name>
</gene>
<dbReference type="EMBL" id="JBDFQZ010000004">
    <property type="protein sequence ID" value="KAK9734568.1"/>
    <property type="molecule type" value="Genomic_DNA"/>
</dbReference>
<feature type="transmembrane region" description="Helical" evidence="2">
    <location>
        <begin position="85"/>
        <end position="105"/>
    </location>
</feature>
<keyword evidence="4" id="KW-1185">Reference proteome</keyword>
<dbReference type="PANTHER" id="PTHR33878:SF1">
    <property type="entry name" value="OS08G0559000 PROTEIN"/>
    <property type="match status" value="1"/>
</dbReference>
<dbReference type="EMBL" id="JBDFQZ010000004">
    <property type="protein sequence ID" value="KAK9734570.1"/>
    <property type="molecule type" value="Genomic_DNA"/>
</dbReference>
<dbReference type="AlphaFoldDB" id="A0AAW1LPS3"/>
<organism evidence="3 4">
    <name type="scientific">Saponaria officinalis</name>
    <name type="common">Common soapwort</name>
    <name type="synonym">Lychnis saponaria</name>
    <dbReference type="NCBI Taxonomy" id="3572"/>
    <lineage>
        <taxon>Eukaryota</taxon>
        <taxon>Viridiplantae</taxon>
        <taxon>Streptophyta</taxon>
        <taxon>Embryophyta</taxon>
        <taxon>Tracheophyta</taxon>
        <taxon>Spermatophyta</taxon>
        <taxon>Magnoliopsida</taxon>
        <taxon>eudicotyledons</taxon>
        <taxon>Gunneridae</taxon>
        <taxon>Pentapetalae</taxon>
        <taxon>Caryophyllales</taxon>
        <taxon>Caryophyllaceae</taxon>
        <taxon>Caryophylleae</taxon>
        <taxon>Saponaria</taxon>
    </lineage>
</organism>
<dbReference type="EMBL" id="JBDFQZ010000004">
    <property type="protein sequence ID" value="KAK9734571.1"/>
    <property type="molecule type" value="Genomic_DNA"/>
</dbReference>
<evidence type="ECO:0000313" key="4">
    <source>
        <dbReference type="Proteomes" id="UP001443914"/>
    </source>
</evidence>
<evidence type="ECO:0000256" key="1">
    <source>
        <dbReference type="SAM" id="MobiDB-lite"/>
    </source>
</evidence>
<keyword evidence="2" id="KW-0472">Membrane</keyword>
<evidence type="ECO:0000313" key="3">
    <source>
        <dbReference type="EMBL" id="KAK9734571.1"/>
    </source>
</evidence>
<feature type="compositionally biased region" description="Low complexity" evidence="1">
    <location>
        <begin position="48"/>
        <end position="68"/>
    </location>
</feature>
<dbReference type="EMBL" id="JBDFQZ010000004">
    <property type="protein sequence ID" value="KAK9734569.1"/>
    <property type="molecule type" value="Genomic_DNA"/>
</dbReference>
<evidence type="ECO:0000256" key="2">
    <source>
        <dbReference type="SAM" id="Phobius"/>
    </source>
</evidence>
<dbReference type="InterPro" id="IPR045284">
    <property type="entry name" value="At2g27730-like"/>
</dbReference>
<dbReference type="PANTHER" id="PTHR33878">
    <property type="entry name" value="OS08G0559000 PROTEIN"/>
    <property type="match status" value="1"/>
</dbReference>
<name>A0AAW1LPS3_SAPOF</name>
<protein>
    <recommendedName>
        <fullName evidence="5">F1F0-ATPase inhibitor protein</fullName>
    </recommendedName>
</protein>
<keyword evidence="2" id="KW-1133">Transmembrane helix</keyword>
<comment type="caution">
    <text evidence="3">The sequence shown here is derived from an EMBL/GenBank/DDBJ whole genome shotgun (WGS) entry which is preliminary data.</text>
</comment>